<feature type="region of interest" description="Disordered" evidence="1">
    <location>
        <begin position="359"/>
        <end position="389"/>
    </location>
</feature>
<evidence type="ECO:0000256" key="1">
    <source>
        <dbReference type="SAM" id="MobiDB-lite"/>
    </source>
</evidence>
<comment type="caution">
    <text evidence="4">The sequence shown here is derived from an EMBL/GenBank/DDBJ whole genome shotgun (WGS) entry which is preliminary data.</text>
</comment>
<proteinExistence type="predicted"/>
<feature type="domain" description="DUF58" evidence="3">
    <location>
        <begin position="184"/>
        <end position="232"/>
    </location>
</feature>
<dbReference type="PANTHER" id="PTHR34351">
    <property type="entry name" value="SLR1927 PROTEIN-RELATED"/>
    <property type="match status" value="1"/>
</dbReference>
<dbReference type="RefSeq" id="WP_203000986.1">
    <property type="nucleotide sequence ID" value="NZ_JADWYU010000199.1"/>
</dbReference>
<sequence>MLFCVMAAAVVGTLLGYPSLVAVAAGGAAAAIIAAAFVVARPVTVDVTLAVVPAVVRRGEATTLELRAHAARGGSAPCRVVVAALPGTRRLEIATPRLARGDLTARSISLRAPRRGYHRLGPVEVSRADPLGLLRTRRTLGEPTALRVWPREVALAPLGPPDARHLDGSVARELPDGVVTVDRLREYRPGDDARRIHWPSLARTTKLMVKTFVDPAVSACVVGLDTSPSAYGASSRRWWAGTRGAREAVADRFERAVDVAASVVVGHLAGGCPVRLYADGELLWPAPGTPETPWTARDVLSEVRLAARRAPRPGAAVPPDARGSALIVVTGPHGAGSLPDDRPHAGQFARALTLQVTGPGRARRTGGPGGRRRPWTRRAAGGPSVPAGGRFAETVEIADAESLELIWPELAREERPRR</sequence>
<keyword evidence="5" id="KW-1185">Reference proteome</keyword>
<feature type="chain" id="PRO_5037322298" evidence="2">
    <location>
        <begin position="25"/>
        <end position="418"/>
    </location>
</feature>
<protein>
    <submittedName>
        <fullName evidence="4">DUF58 domain-containing protein</fullName>
    </submittedName>
</protein>
<evidence type="ECO:0000313" key="5">
    <source>
        <dbReference type="Proteomes" id="UP000604475"/>
    </source>
</evidence>
<dbReference type="Pfam" id="PF01882">
    <property type="entry name" value="DUF58"/>
    <property type="match status" value="1"/>
</dbReference>
<keyword evidence="2" id="KW-0732">Signal</keyword>
<name>A0A937RF77_9ACTN</name>
<dbReference type="InterPro" id="IPR002881">
    <property type="entry name" value="DUF58"/>
</dbReference>
<dbReference type="AlphaFoldDB" id="A0A937RF77"/>
<gene>
    <name evidence="4" type="ORF">I7412_11985</name>
</gene>
<evidence type="ECO:0000313" key="4">
    <source>
        <dbReference type="EMBL" id="MBL7627880.1"/>
    </source>
</evidence>
<evidence type="ECO:0000256" key="2">
    <source>
        <dbReference type="SAM" id="SignalP"/>
    </source>
</evidence>
<feature type="signal peptide" evidence="2">
    <location>
        <begin position="1"/>
        <end position="24"/>
    </location>
</feature>
<dbReference type="PANTHER" id="PTHR34351:SF1">
    <property type="entry name" value="SLR1927 PROTEIN"/>
    <property type="match status" value="1"/>
</dbReference>
<dbReference type="EMBL" id="JAEACQ010000164">
    <property type="protein sequence ID" value="MBL7627880.1"/>
    <property type="molecule type" value="Genomic_DNA"/>
</dbReference>
<evidence type="ECO:0000259" key="3">
    <source>
        <dbReference type="Pfam" id="PF01882"/>
    </source>
</evidence>
<dbReference type="Proteomes" id="UP000604475">
    <property type="component" value="Unassembled WGS sequence"/>
</dbReference>
<organism evidence="4 5">
    <name type="scientific">Frankia nepalensis</name>
    <dbReference type="NCBI Taxonomy" id="1836974"/>
    <lineage>
        <taxon>Bacteria</taxon>
        <taxon>Bacillati</taxon>
        <taxon>Actinomycetota</taxon>
        <taxon>Actinomycetes</taxon>
        <taxon>Frankiales</taxon>
        <taxon>Frankiaceae</taxon>
        <taxon>Frankia</taxon>
    </lineage>
</organism>
<reference evidence="4" key="1">
    <citation type="submission" date="2020-12" db="EMBL/GenBank/DDBJ databases">
        <title>Genomic characterization of non-nitrogen-fixing Frankia strains.</title>
        <authorList>
            <person name="Carlos-Shanley C."/>
            <person name="Guerra T."/>
            <person name="Hahn D."/>
        </authorList>
    </citation>
    <scope>NUCLEOTIDE SEQUENCE</scope>
    <source>
        <strain evidence="4">CN6</strain>
    </source>
</reference>
<accession>A0A937RF77</accession>